<reference evidence="3" key="2">
    <citation type="journal article" date="2017" name="Nat. Plants">
        <title>The Aegilops tauschii genome reveals multiple impacts of transposons.</title>
        <authorList>
            <person name="Zhao G."/>
            <person name="Zou C."/>
            <person name="Li K."/>
            <person name="Wang K."/>
            <person name="Li T."/>
            <person name="Gao L."/>
            <person name="Zhang X."/>
            <person name="Wang H."/>
            <person name="Yang Z."/>
            <person name="Liu X."/>
            <person name="Jiang W."/>
            <person name="Mao L."/>
            <person name="Kong X."/>
            <person name="Jiao Y."/>
            <person name="Jia J."/>
        </authorList>
    </citation>
    <scope>NUCLEOTIDE SEQUENCE [LARGE SCALE GENOMIC DNA]</scope>
    <source>
        <strain evidence="3">cv. AL8/78</strain>
    </source>
</reference>
<keyword evidence="3" id="KW-1185">Reference proteome</keyword>
<dbReference type="CDD" id="cd00371">
    <property type="entry name" value="HMA"/>
    <property type="match status" value="1"/>
</dbReference>
<evidence type="ECO:0000313" key="3">
    <source>
        <dbReference type="Proteomes" id="UP000015105"/>
    </source>
</evidence>
<reference evidence="2" key="4">
    <citation type="submission" date="2019-03" db="UniProtKB">
        <authorList>
            <consortium name="EnsemblPlants"/>
        </authorList>
    </citation>
    <scope>IDENTIFICATION</scope>
</reference>
<organism evidence="2 3">
    <name type="scientific">Aegilops tauschii subsp. strangulata</name>
    <name type="common">Goatgrass</name>
    <dbReference type="NCBI Taxonomy" id="200361"/>
    <lineage>
        <taxon>Eukaryota</taxon>
        <taxon>Viridiplantae</taxon>
        <taxon>Streptophyta</taxon>
        <taxon>Embryophyta</taxon>
        <taxon>Tracheophyta</taxon>
        <taxon>Spermatophyta</taxon>
        <taxon>Magnoliopsida</taxon>
        <taxon>Liliopsida</taxon>
        <taxon>Poales</taxon>
        <taxon>Poaceae</taxon>
        <taxon>BOP clade</taxon>
        <taxon>Pooideae</taxon>
        <taxon>Triticodae</taxon>
        <taxon>Triticeae</taxon>
        <taxon>Triticinae</taxon>
        <taxon>Aegilops</taxon>
    </lineage>
</organism>
<evidence type="ECO:0000259" key="1">
    <source>
        <dbReference type="Pfam" id="PF00403"/>
    </source>
</evidence>
<dbReference type="Proteomes" id="UP000015105">
    <property type="component" value="Chromosome 2D"/>
</dbReference>
<reference evidence="2" key="5">
    <citation type="journal article" date="2021" name="G3 (Bethesda)">
        <title>Aegilops tauschii genome assembly Aet v5.0 features greater sequence contiguity and improved annotation.</title>
        <authorList>
            <person name="Wang L."/>
            <person name="Zhu T."/>
            <person name="Rodriguez J.C."/>
            <person name="Deal K.R."/>
            <person name="Dubcovsky J."/>
            <person name="McGuire P.E."/>
            <person name="Lux T."/>
            <person name="Spannagl M."/>
            <person name="Mayer K.F.X."/>
            <person name="Baldrich P."/>
            <person name="Meyers B.C."/>
            <person name="Huo N."/>
            <person name="Gu Y.Q."/>
            <person name="Zhou H."/>
            <person name="Devos K.M."/>
            <person name="Bennetzen J.L."/>
            <person name="Unver T."/>
            <person name="Budak H."/>
            <person name="Gulick P.J."/>
            <person name="Galiba G."/>
            <person name="Kalapos B."/>
            <person name="Nelson D.R."/>
            <person name="Li P."/>
            <person name="You F.M."/>
            <person name="Luo M.C."/>
            <person name="Dvorak J."/>
        </authorList>
    </citation>
    <scope>NUCLEOTIDE SEQUENCE [LARGE SCALE GENOMIC DNA]</scope>
    <source>
        <strain evidence="2">cv. AL8/78</strain>
    </source>
</reference>
<sequence length="29" mass="3449">MRVYMHCEGCARKVKKILKRFDGNAPHLF</sequence>
<dbReference type="AlphaFoldDB" id="A0A453BVE8"/>
<dbReference type="GO" id="GO:0046872">
    <property type="term" value="F:metal ion binding"/>
    <property type="evidence" value="ECO:0007669"/>
    <property type="project" value="InterPro"/>
</dbReference>
<reference evidence="2" key="3">
    <citation type="journal article" date="2017" name="Nature">
        <title>Genome sequence of the progenitor of the wheat D genome Aegilops tauschii.</title>
        <authorList>
            <person name="Luo M.C."/>
            <person name="Gu Y.Q."/>
            <person name="Puiu D."/>
            <person name="Wang H."/>
            <person name="Twardziok S.O."/>
            <person name="Deal K.R."/>
            <person name="Huo N."/>
            <person name="Zhu T."/>
            <person name="Wang L."/>
            <person name="Wang Y."/>
            <person name="McGuire P.E."/>
            <person name="Liu S."/>
            <person name="Long H."/>
            <person name="Ramasamy R.K."/>
            <person name="Rodriguez J.C."/>
            <person name="Van S.L."/>
            <person name="Yuan L."/>
            <person name="Wang Z."/>
            <person name="Xia Z."/>
            <person name="Xiao L."/>
            <person name="Anderson O.D."/>
            <person name="Ouyang S."/>
            <person name="Liang Y."/>
            <person name="Zimin A.V."/>
            <person name="Pertea G."/>
            <person name="Qi P."/>
            <person name="Bennetzen J.L."/>
            <person name="Dai X."/>
            <person name="Dawson M.W."/>
            <person name="Muller H.G."/>
            <person name="Kugler K."/>
            <person name="Rivarola-Duarte L."/>
            <person name="Spannagl M."/>
            <person name="Mayer K.F.X."/>
            <person name="Lu F.H."/>
            <person name="Bevan M.W."/>
            <person name="Leroy P."/>
            <person name="Li P."/>
            <person name="You F.M."/>
            <person name="Sun Q."/>
            <person name="Liu Z."/>
            <person name="Lyons E."/>
            <person name="Wicker T."/>
            <person name="Salzberg S.L."/>
            <person name="Devos K.M."/>
            <person name="Dvorak J."/>
        </authorList>
    </citation>
    <scope>NUCLEOTIDE SEQUENCE [LARGE SCALE GENOMIC DNA]</scope>
    <source>
        <strain evidence="2">cv. AL8/78</strain>
    </source>
</reference>
<dbReference type="SUPFAM" id="SSF55008">
    <property type="entry name" value="HMA, heavy metal-associated domain"/>
    <property type="match status" value="1"/>
</dbReference>
<protein>
    <recommendedName>
        <fullName evidence="1">HMA domain-containing protein</fullName>
    </recommendedName>
</protein>
<dbReference type="Gene3D" id="3.30.70.100">
    <property type="match status" value="1"/>
</dbReference>
<accession>A0A453BVE8</accession>
<dbReference type="InterPro" id="IPR036163">
    <property type="entry name" value="HMA_dom_sf"/>
</dbReference>
<dbReference type="Gramene" id="AET2Gv20644100.3">
    <property type="protein sequence ID" value="AET2Gv20644100.3"/>
    <property type="gene ID" value="AET2Gv20644100"/>
</dbReference>
<evidence type="ECO:0000313" key="2">
    <source>
        <dbReference type="EnsemblPlants" id="AET2Gv20644100.3"/>
    </source>
</evidence>
<dbReference type="InterPro" id="IPR006121">
    <property type="entry name" value="HMA_dom"/>
</dbReference>
<feature type="domain" description="HMA" evidence="1">
    <location>
        <begin position="4"/>
        <end position="24"/>
    </location>
</feature>
<name>A0A453BVE8_AEGTS</name>
<reference evidence="3" key="1">
    <citation type="journal article" date="2014" name="Science">
        <title>Ancient hybridizations among the ancestral genomes of bread wheat.</title>
        <authorList>
            <consortium name="International Wheat Genome Sequencing Consortium,"/>
            <person name="Marcussen T."/>
            <person name="Sandve S.R."/>
            <person name="Heier L."/>
            <person name="Spannagl M."/>
            <person name="Pfeifer M."/>
            <person name="Jakobsen K.S."/>
            <person name="Wulff B.B."/>
            <person name="Steuernagel B."/>
            <person name="Mayer K.F."/>
            <person name="Olsen O.A."/>
        </authorList>
    </citation>
    <scope>NUCLEOTIDE SEQUENCE [LARGE SCALE GENOMIC DNA]</scope>
    <source>
        <strain evidence="3">cv. AL8/78</strain>
    </source>
</reference>
<dbReference type="Pfam" id="PF00403">
    <property type="entry name" value="HMA"/>
    <property type="match status" value="1"/>
</dbReference>
<dbReference type="EnsemblPlants" id="AET2Gv20644100.3">
    <property type="protein sequence ID" value="AET2Gv20644100.3"/>
    <property type="gene ID" value="AET2Gv20644100"/>
</dbReference>
<proteinExistence type="predicted"/>